<comment type="caution">
    <text evidence="2">The sequence shown here is derived from an EMBL/GenBank/DDBJ whole genome shotgun (WGS) entry which is preliminary data.</text>
</comment>
<accession>A0A7C1SXC1</accession>
<evidence type="ECO:0000313" key="2">
    <source>
        <dbReference type="EMBL" id="HEB13581.1"/>
    </source>
</evidence>
<dbReference type="Proteomes" id="UP000885695">
    <property type="component" value="Unassembled WGS sequence"/>
</dbReference>
<feature type="region of interest" description="Disordered" evidence="1">
    <location>
        <begin position="133"/>
        <end position="156"/>
    </location>
</feature>
<feature type="compositionally biased region" description="Basic and acidic residues" evidence="1">
    <location>
        <begin position="135"/>
        <end position="156"/>
    </location>
</feature>
<proteinExistence type="predicted"/>
<organism evidence="2">
    <name type="scientific">candidate division CPR3 bacterium</name>
    <dbReference type="NCBI Taxonomy" id="2268181"/>
    <lineage>
        <taxon>Bacteria</taxon>
        <taxon>Bacteria division CPR3</taxon>
    </lineage>
</organism>
<dbReference type="AlphaFoldDB" id="A0A7C1SXC1"/>
<protein>
    <submittedName>
        <fullName evidence="2">Uncharacterized protein</fullName>
    </submittedName>
</protein>
<sequence>MPAQELVGKLKIGKTETTEKYLQKINRITIRKDFGKIINKRRRKNEQKVEDTILKRTPWLLDKMFELADGLMIVDKHNPGRELRYYKMAPDRQAITYLLDRAIGKPRQAESEIDESKEGLLVIEQIIKSMALDGRNTKQELPEPQKRLEGAGKEGN</sequence>
<evidence type="ECO:0000256" key="1">
    <source>
        <dbReference type="SAM" id="MobiDB-lite"/>
    </source>
</evidence>
<name>A0A7C1SXC1_UNCC3</name>
<reference evidence="2" key="1">
    <citation type="journal article" date="2020" name="mSystems">
        <title>Genome- and Community-Level Interaction Insights into Carbon Utilization and Element Cycling Functions of Hydrothermarchaeota in Hydrothermal Sediment.</title>
        <authorList>
            <person name="Zhou Z."/>
            <person name="Liu Y."/>
            <person name="Xu W."/>
            <person name="Pan J."/>
            <person name="Luo Z.H."/>
            <person name="Li M."/>
        </authorList>
    </citation>
    <scope>NUCLEOTIDE SEQUENCE [LARGE SCALE GENOMIC DNA]</scope>
    <source>
        <strain evidence="2">HyVt-369</strain>
    </source>
</reference>
<dbReference type="EMBL" id="DRHL01000070">
    <property type="protein sequence ID" value="HEB13581.1"/>
    <property type="molecule type" value="Genomic_DNA"/>
</dbReference>
<gene>
    <name evidence="2" type="ORF">ENI13_01225</name>
</gene>